<proteinExistence type="predicted"/>
<keyword evidence="2" id="KW-0812">Transmembrane</keyword>
<protein>
    <submittedName>
        <fullName evidence="4">Uncharacterized protein</fullName>
    </submittedName>
</protein>
<keyword evidence="3" id="KW-0732">Signal</keyword>
<feature type="compositionally biased region" description="Basic and acidic residues" evidence="1">
    <location>
        <begin position="81"/>
        <end position="97"/>
    </location>
</feature>
<comment type="caution">
    <text evidence="4">The sequence shown here is derived from an EMBL/GenBank/DDBJ whole genome shotgun (WGS) entry which is preliminary data.</text>
</comment>
<evidence type="ECO:0000256" key="2">
    <source>
        <dbReference type="SAM" id="Phobius"/>
    </source>
</evidence>
<feature type="compositionally biased region" description="Basic and acidic residues" evidence="1">
    <location>
        <begin position="105"/>
        <end position="114"/>
    </location>
</feature>
<feature type="transmembrane region" description="Helical" evidence="2">
    <location>
        <begin position="43"/>
        <end position="64"/>
    </location>
</feature>
<sequence>MSPLSGLPLVLTALAAASPAPVPAVPEPTLRPGLEEAEVTPGIEGFLFTALMVVMAIIVLRVMVRSVRRVQQRSPEAEAMLVDRHQQHLPEDVRELAPEDEERDAQDRLRHLQEKYPGYLQEPAPRPQSPDDGRS</sequence>
<dbReference type="RefSeq" id="WP_158492228.1">
    <property type="nucleotide sequence ID" value="NZ_BAABAG010000004.1"/>
</dbReference>
<organism evidence="4 5">
    <name type="scientific">Micrococcus endophyticus</name>
    <dbReference type="NCBI Taxonomy" id="455343"/>
    <lineage>
        <taxon>Bacteria</taxon>
        <taxon>Bacillati</taxon>
        <taxon>Actinomycetota</taxon>
        <taxon>Actinomycetes</taxon>
        <taxon>Micrococcales</taxon>
        <taxon>Micrococcaceae</taxon>
        <taxon>Micrococcus</taxon>
    </lineage>
</organism>
<feature type="signal peptide" evidence="3">
    <location>
        <begin position="1"/>
        <end position="24"/>
    </location>
</feature>
<evidence type="ECO:0000313" key="4">
    <source>
        <dbReference type="EMBL" id="MBB5848849.1"/>
    </source>
</evidence>
<gene>
    <name evidence="4" type="ORF">HDA33_001413</name>
</gene>
<dbReference type="EMBL" id="JACHMW010000001">
    <property type="protein sequence ID" value="MBB5848849.1"/>
    <property type="molecule type" value="Genomic_DNA"/>
</dbReference>
<dbReference type="Proteomes" id="UP000567246">
    <property type="component" value="Unassembled WGS sequence"/>
</dbReference>
<feature type="chain" id="PRO_5030786931" evidence="3">
    <location>
        <begin position="25"/>
        <end position="135"/>
    </location>
</feature>
<accession>A0A7W9N111</accession>
<keyword evidence="2" id="KW-0472">Membrane</keyword>
<evidence type="ECO:0000313" key="5">
    <source>
        <dbReference type="Proteomes" id="UP000567246"/>
    </source>
</evidence>
<keyword evidence="5" id="KW-1185">Reference proteome</keyword>
<evidence type="ECO:0000256" key="3">
    <source>
        <dbReference type="SAM" id="SignalP"/>
    </source>
</evidence>
<feature type="region of interest" description="Disordered" evidence="1">
    <location>
        <begin position="78"/>
        <end position="135"/>
    </location>
</feature>
<evidence type="ECO:0000256" key="1">
    <source>
        <dbReference type="SAM" id="MobiDB-lite"/>
    </source>
</evidence>
<dbReference type="AlphaFoldDB" id="A0A7W9N111"/>
<name>A0A7W9N111_9MICC</name>
<reference evidence="4 5" key="1">
    <citation type="submission" date="2020-08" db="EMBL/GenBank/DDBJ databases">
        <title>Sequencing the genomes of 1000 actinobacteria strains.</title>
        <authorList>
            <person name="Klenk H.-P."/>
        </authorList>
    </citation>
    <scope>NUCLEOTIDE SEQUENCE [LARGE SCALE GENOMIC DNA]</scope>
    <source>
        <strain evidence="4 5">DSM 17945</strain>
    </source>
</reference>
<keyword evidence="2" id="KW-1133">Transmembrane helix</keyword>